<evidence type="ECO:0000313" key="3">
    <source>
        <dbReference type="Proteomes" id="UP000008142"/>
    </source>
</evidence>
<dbReference type="EMBL" id="DS990641">
    <property type="protein sequence ID" value="EGC48213.1"/>
    <property type="molecule type" value="Genomic_DNA"/>
</dbReference>
<protein>
    <submittedName>
        <fullName evidence="2">Predicted protein</fullName>
    </submittedName>
</protein>
<reference evidence="3" key="1">
    <citation type="submission" date="2008-07" db="EMBL/GenBank/DDBJ databases">
        <title>Annotation of Ajellomyces capsulatus strain H88.</title>
        <authorList>
            <person name="Champion M."/>
            <person name="Cuomo C."/>
            <person name="Ma L.-J."/>
            <person name="Henn M.R."/>
            <person name="Sil A."/>
            <person name="Goldman B."/>
            <person name="Young S.K."/>
            <person name="Kodira C.D."/>
            <person name="Zeng Q."/>
            <person name="Koehrsen M."/>
            <person name="Alvarado L."/>
            <person name="Berlin A."/>
            <person name="Borenstein D."/>
            <person name="Chen Z."/>
            <person name="Engels R."/>
            <person name="Freedman E."/>
            <person name="Gellesch M."/>
            <person name="Goldberg J."/>
            <person name="Griggs A."/>
            <person name="Gujja S."/>
            <person name="Heiman D."/>
            <person name="Hepburn T."/>
            <person name="Howarth C."/>
            <person name="Jen D."/>
            <person name="Larson L."/>
            <person name="Lewis B."/>
            <person name="Mehta T."/>
            <person name="Park D."/>
            <person name="Pearson M."/>
            <person name="Roberts A."/>
            <person name="Saif S."/>
            <person name="Shea T."/>
            <person name="Shenoy N."/>
            <person name="Sisk P."/>
            <person name="Stolte C."/>
            <person name="Sykes S."/>
            <person name="Walk T."/>
            <person name="White J."/>
            <person name="Yandava C."/>
            <person name="Klein B."/>
            <person name="McEwen J.G."/>
            <person name="Puccia R."/>
            <person name="Goldman G.H."/>
            <person name="Felipe M.S."/>
            <person name="Nino-Vega G."/>
            <person name="San-Blas G."/>
            <person name="Taylor J."/>
            <person name="Mendoza L."/>
            <person name="Galagan J."/>
            <person name="Nusbaum C."/>
            <person name="Birren B."/>
        </authorList>
    </citation>
    <scope>NUCLEOTIDE SEQUENCE [LARGE SCALE GENOMIC DNA]</scope>
    <source>
        <strain evidence="3">H88</strain>
    </source>
</reference>
<evidence type="ECO:0000313" key="2">
    <source>
        <dbReference type="EMBL" id="EGC48213.1"/>
    </source>
</evidence>
<dbReference type="HOGENOM" id="CLU_2026035_0_0_1"/>
<feature type="compositionally biased region" description="Basic and acidic residues" evidence="1">
    <location>
        <begin position="10"/>
        <end position="24"/>
    </location>
</feature>
<dbReference type="Proteomes" id="UP000008142">
    <property type="component" value="Unassembled WGS sequence"/>
</dbReference>
<accession>F0UQN6</accession>
<name>F0UQN6_AJEC8</name>
<proteinExistence type="predicted"/>
<evidence type="ECO:0000256" key="1">
    <source>
        <dbReference type="SAM" id="MobiDB-lite"/>
    </source>
</evidence>
<gene>
    <name evidence="2" type="ORF">HCEG_07428</name>
</gene>
<dbReference type="AlphaFoldDB" id="F0UQN6"/>
<feature type="region of interest" description="Disordered" evidence="1">
    <location>
        <begin position="1"/>
        <end position="24"/>
    </location>
</feature>
<organism evidence="3">
    <name type="scientific">Ajellomyces capsulatus (strain H88)</name>
    <name type="common">Darling's disease fungus</name>
    <name type="synonym">Histoplasma capsulatum</name>
    <dbReference type="NCBI Taxonomy" id="544711"/>
    <lineage>
        <taxon>Eukaryota</taxon>
        <taxon>Fungi</taxon>
        <taxon>Dikarya</taxon>
        <taxon>Ascomycota</taxon>
        <taxon>Pezizomycotina</taxon>
        <taxon>Eurotiomycetes</taxon>
        <taxon>Eurotiomycetidae</taxon>
        <taxon>Onygenales</taxon>
        <taxon>Ajellomycetaceae</taxon>
        <taxon>Histoplasma</taxon>
    </lineage>
</organism>
<sequence>MTKHGLVGGEDGRRKGRKEENRKLDRIEKITHTGTEGCTQCLLLVKDVGSSVPSYRRIRSINSTPKALLALTVAHSSRRKAAAVSRVSKSTSRLDRYRFDQLRIDRRTAPKVVKGNKSVYVY</sequence>